<comment type="function">
    <text evidence="17">Catalyzes the dehydration of the S-form of NAD(P)HX at the expense of ADP, which is converted to AMP. Together with NAD(P)HX epimerase, which catalyzes the epimerization of the S- and R-forms, the enzyme allows the repair of both epimers of NAD(P)HX, a damaged form of NAD(P)H that is a result of enzymatic or heat-dependent hydration.</text>
</comment>
<feature type="binding site" evidence="18">
    <location>
        <position position="65"/>
    </location>
    <ligand>
        <name>K(+)</name>
        <dbReference type="ChEBI" id="CHEBI:29103"/>
    </ligand>
</feature>
<dbReference type="HAMAP" id="MF_01965">
    <property type="entry name" value="NADHX_dehydratase"/>
    <property type="match status" value="1"/>
</dbReference>
<dbReference type="GO" id="GO:0046872">
    <property type="term" value="F:metal ion binding"/>
    <property type="evidence" value="ECO:0007669"/>
    <property type="project" value="UniProtKB-UniRule"/>
</dbReference>
<evidence type="ECO:0000256" key="8">
    <source>
        <dbReference type="ARBA" id="ARBA00022857"/>
    </source>
</evidence>
<dbReference type="RefSeq" id="WP_207615033.1">
    <property type="nucleotide sequence ID" value="NZ_JAFNLL010000007.1"/>
</dbReference>
<evidence type="ECO:0000256" key="1">
    <source>
        <dbReference type="ARBA" id="ARBA00000013"/>
    </source>
</evidence>
<evidence type="ECO:0000256" key="13">
    <source>
        <dbReference type="ARBA" id="ARBA00023268"/>
    </source>
</evidence>
<dbReference type="PROSITE" id="PS51385">
    <property type="entry name" value="YJEF_N"/>
    <property type="match status" value="1"/>
</dbReference>
<keyword evidence="7 17" id="KW-0067">ATP-binding</keyword>
<dbReference type="Pfam" id="PF03853">
    <property type="entry name" value="YjeF_N"/>
    <property type="match status" value="1"/>
</dbReference>
<feature type="binding site" evidence="17">
    <location>
        <begin position="424"/>
        <end position="428"/>
    </location>
    <ligand>
        <name>AMP</name>
        <dbReference type="ChEBI" id="CHEBI:456215"/>
    </ligand>
</feature>
<feature type="binding site" evidence="18">
    <location>
        <begin position="142"/>
        <end position="148"/>
    </location>
    <ligand>
        <name>(6S)-NADPHX</name>
        <dbReference type="ChEBI" id="CHEBI:64076"/>
    </ligand>
</feature>
<comment type="caution">
    <text evidence="18">Lacks conserved residue(s) required for the propagation of feature annotation.</text>
</comment>
<comment type="cofactor">
    <cofactor evidence="17">
        <name>Mg(2+)</name>
        <dbReference type="ChEBI" id="CHEBI:18420"/>
    </cofactor>
</comment>
<keyword evidence="11 18" id="KW-0413">Isomerase</keyword>
<dbReference type="InterPro" id="IPR000631">
    <property type="entry name" value="CARKD"/>
</dbReference>
<feature type="domain" description="YjeF N-terminal" evidence="21">
    <location>
        <begin position="10"/>
        <end position="229"/>
    </location>
</feature>
<dbReference type="GO" id="GO:0110051">
    <property type="term" value="P:metabolite repair"/>
    <property type="evidence" value="ECO:0007669"/>
    <property type="project" value="TreeGrafter"/>
</dbReference>
<dbReference type="SUPFAM" id="SSF53613">
    <property type="entry name" value="Ribokinase-like"/>
    <property type="match status" value="1"/>
</dbReference>
<comment type="similarity">
    <text evidence="18">Belongs to the NnrE/AIBP family.</text>
</comment>
<feature type="binding site" evidence="17">
    <location>
        <position position="382"/>
    </location>
    <ligand>
        <name>(6S)-NADPHX</name>
        <dbReference type="ChEBI" id="CHEBI:64076"/>
    </ligand>
</feature>
<evidence type="ECO:0000256" key="14">
    <source>
        <dbReference type="ARBA" id="ARBA00025153"/>
    </source>
</evidence>
<feature type="domain" description="YjeF C-terminal" evidence="20">
    <location>
        <begin position="236"/>
        <end position="540"/>
    </location>
</feature>
<dbReference type="CDD" id="cd01171">
    <property type="entry name" value="YXKO-related"/>
    <property type="match status" value="1"/>
</dbReference>
<dbReference type="InterPro" id="IPR030677">
    <property type="entry name" value="Nnr"/>
</dbReference>
<accession>A0A939HF64</accession>
<sequence length="545" mass="54135">MISAFTGTDVRAAEQPLLDPRSDGGAVLMQRAAHGLAAAIVSELRARGQRFAGSGVTVLAGKGNNGGDGLFAASFLARRGMRTTAVLTAGSAHTEALAAFTAAGGRVLILDSGSNAGSNAGNAEELAVLCAGDDVVIDAVLGTGARGGLRGAAAELVAALQELRPRLVVACDVPSGVDADTGEVHWPVLDAQLTVTFGGIKAGLLADPGEGCAGRVQLVPIGIESLLPAPVLRRFSTADLAALLPSPGRRAHKYSRGVLGVVAGSEKYAGAAVLSVHAAVVSGAGMVRYLGPAAVARQVLARTPEALWEGAGAEGANGSGGAWPGRVQAWLVGPGLDGAGQLENARDALAAALDGGQPAVVDAGALELLPDRCPPHWILTPHAGELSALLGRSEMPVTREDVESRPLHFVRLAAEHTGATVLLKGATTLVASPSGAVFSQSEGCPWMATAGSGDVLAGILGALLAQCAGPGMDDDGAFAALGVAPEDRWAALGAVAVSLHGLAGSAASGVSRARFDAGAGGGPVTALGIADAVSGVWAQIVADRL</sequence>
<name>A0A939HF64_9MICC</name>
<organism evidence="22 23">
    <name type="scientific">Arthrobacter cavernae</name>
    <dbReference type="NCBI Taxonomy" id="2817681"/>
    <lineage>
        <taxon>Bacteria</taxon>
        <taxon>Bacillati</taxon>
        <taxon>Actinomycetota</taxon>
        <taxon>Actinomycetes</taxon>
        <taxon>Micrococcales</taxon>
        <taxon>Micrococcaceae</taxon>
        <taxon>Arthrobacter</taxon>
    </lineage>
</organism>
<dbReference type="InterPro" id="IPR036652">
    <property type="entry name" value="YjeF_N_dom_sf"/>
</dbReference>
<evidence type="ECO:0000256" key="9">
    <source>
        <dbReference type="ARBA" id="ARBA00022958"/>
    </source>
</evidence>
<comment type="subunit">
    <text evidence="17">Homotetramer.</text>
</comment>
<dbReference type="SUPFAM" id="SSF64153">
    <property type="entry name" value="YjeF N-terminal domain-like"/>
    <property type="match status" value="1"/>
</dbReference>
<dbReference type="Pfam" id="PF01256">
    <property type="entry name" value="Carb_kinase"/>
    <property type="match status" value="1"/>
</dbReference>
<evidence type="ECO:0000256" key="17">
    <source>
        <dbReference type="HAMAP-Rule" id="MF_01965"/>
    </source>
</evidence>
<evidence type="ECO:0000256" key="5">
    <source>
        <dbReference type="ARBA" id="ARBA00022723"/>
    </source>
</evidence>
<comment type="catalytic activity">
    <reaction evidence="16 17 19">
        <text>(6S)-NADPHX + ADP = AMP + phosphate + NADPH + H(+)</text>
        <dbReference type="Rhea" id="RHEA:32235"/>
        <dbReference type="ChEBI" id="CHEBI:15378"/>
        <dbReference type="ChEBI" id="CHEBI:43474"/>
        <dbReference type="ChEBI" id="CHEBI:57783"/>
        <dbReference type="ChEBI" id="CHEBI:64076"/>
        <dbReference type="ChEBI" id="CHEBI:456215"/>
        <dbReference type="ChEBI" id="CHEBI:456216"/>
        <dbReference type="EC" id="4.2.1.136"/>
    </reaction>
</comment>
<comment type="catalytic activity">
    <reaction evidence="1 18 19">
        <text>(6R)-NADHX = (6S)-NADHX</text>
        <dbReference type="Rhea" id="RHEA:32215"/>
        <dbReference type="ChEBI" id="CHEBI:64074"/>
        <dbReference type="ChEBI" id="CHEBI:64075"/>
        <dbReference type="EC" id="5.1.99.6"/>
    </reaction>
</comment>
<proteinExistence type="inferred from homology"/>
<comment type="cofactor">
    <cofactor evidence="18 19">
        <name>K(+)</name>
        <dbReference type="ChEBI" id="CHEBI:29103"/>
    </cofactor>
    <text evidence="18 19">Binds 1 potassium ion per subunit.</text>
</comment>
<keyword evidence="6 17" id="KW-0547">Nucleotide-binding</keyword>
<dbReference type="PIRSF" id="PIRSF017184">
    <property type="entry name" value="Nnr"/>
    <property type="match status" value="1"/>
</dbReference>
<evidence type="ECO:0000256" key="7">
    <source>
        <dbReference type="ARBA" id="ARBA00022840"/>
    </source>
</evidence>
<dbReference type="GO" id="GO:0052856">
    <property type="term" value="F:NAD(P)HX epimerase activity"/>
    <property type="evidence" value="ECO:0007669"/>
    <property type="project" value="UniProtKB-UniRule"/>
</dbReference>
<feature type="binding site" evidence="17">
    <location>
        <position position="335"/>
    </location>
    <ligand>
        <name>(6S)-NADPHX</name>
        <dbReference type="ChEBI" id="CHEBI:64076"/>
    </ligand>
</feature>
<gene>
    <name evidence="18" type="primary">nnrE</name>
    <name evidence="17" type="synonym">nnrD</name>
    <name evidence="22" type="ORF">J1902_04400</name>
</gene>
<feature type="binding site" evidence="18">
    <location>
        <position position="175"/>
    </location>
    <ligand>
        <name>K(+)</name>
        <dbReference type="ChEBI" id="CHEBI:29103"/>
    </ligand>
</feature>
<keyword evidence="5 18" id="KW-0479">Metal-binding</keyword>
<evidence type="ECO:0000313" key="23">
    <source>
        <dbReference type="Proteomes" id="UP000664164"/>
    </source>
</evidence>
<evidence type="ECO:0000256" key="18">
    <source>
        <dbReference type="HAMAP-Rule" id="MF_01966"/>
    </source>
</evidence>
<dbReference type="EMBL" id="JAFNLL010000007">
    <property type="protein sequence ID" value="MBO1267228.1"/>
    <property type="molecule type" value="Genomic_DNA"/>
</dbReference>
<dbReference type="NCBIfam" id="TIGR00196">
    <property type="entry name" value="yjeF_cterm"/>
    <property type="match status" value="1"/>
</dbReference>
<reference evidence="22" key="1">
    <citation type="submission" date="2021-03" db="EMBL/GenBank/DDBJ databases">
        <title>A new species, PO-11, isolated from a karst cave deposit.</title>
        <authorList>
            <person name="Zhaoxiaoyong W."/>
        </authorList>
    </citation>
    <scope>NUCLEOTIDE SEQUENCE</scope>
    <source>
        <strain evidence="22">PO-11</strain>
    </source>
</reference>
<comment type="caution">
    <text evidence="22">The sequence shown here is derived from an EMBL/GenBank/DDBJ whole genome shotgun (WGS) entry which is preliminary data.</text>
</comment>
<keyword evidence="12 17" id="KW-0456">Lyase</keyword>
<dbReference type="InterPro" id="IPR029056">
    <property type="entry name" value="Ribokinase-like"/>
</dbReference>
<evidence type="ECO:0000256" key="12">
    <source>
        <dbReference type="ARBA" id="ARBA00023239"/>
    </source>
</evidence>
<dbReference type="AlphaFoldDB" id="A0A939HF64"/>
<dbReference type="HAMAP" id="MF_01966">
    <property type="entry name" value="NADHX_epimerase"/>
    <property type="match status" value="1"/>
</dbReference>
<feature type="binding site" evidence="17">
    <location>
        <position position="454"/>
    </location>
    <ligand>
        <name>(6S)-NADPHX</name>
        <dbReference type="ChEBI" id="CHEBI:64076"/>
    </ligand>
</feature>
<keyword evidence="23" id="KW-1185">Reference proteome</keyword>
<evidence type="ECO:0000256" key="6">
    <source>
        <dbReference type="ARBA" id="ARBA00022741"/>
    </source>
</evidence>
<dbReference type="Gene3D" id="3.40.50.10260">
    <property type="entry name" value="YjeF N-terminal domain"/>
    <property type="match status" value="1"/>
</dbReference>
<comment type="similarity">
    <text evidence="4 19">In the C-terminal section; belongs to the NnrD/CARKD family.</text>
</comment>
<dbReference type="EC" id="5.1.99.6" evidence="19"/>
<dbReference type="GO" id="GO:0046496">
    <property type="term" value="P:nicotinamide nucleotide metabolic process"/>
    <property type="evidence" value="ECO:0007669"/>
    <property type="project" value="UniProtKB-UniRule"/>
</dbReference>
<feature type="binding site" evidence="17">
    <location>
        <position position="453"/>
    </location>
    <ligand>
        <name>AMP</name>
        <dbReference type="ChEBI" id="CHEBI:456215"/>
    </ligand>
</feature>
<feature type="binding site" evidence="18">
    <location>
        <position position="172"/>
    </location>
    <ligand>
        <name>(6S)-NADPHX</name>
        <dbReference type="ChEBI" id="CHEBI:64076"/>
    </ligand>
</feature>
<evidence type="ECO:0000256" key="15">
    <source>
        <dbReference type="ARBA" id="ARBA00048238"/>
    </source>
</evidence>
<dbReference type="Gene3D" id="3.40.1190.20">
    <property type="match status" value="1"/>
</dbReference>
<comment type="catalytic activity">
    <reaction evidence="15 17 19">
        <text>(6S)-NADHX + ADP = AMP + phosphate + NADH + H(+)</text>
        <dbReference type="Rhea" id="RHEA:32223"/>
        <dbReference type="ChEBI" id="CHEBI:15378"/>
        <dbReference type="ChEBI" id="CHEBI:43474"/>
        <dbReference type="ChEBI" id="CHEBI:57945"/>
        <dbReference type="ChEBI" id="CHEBI:64074"/>
        <dbReference type="ChEBI" id="CHEBI:456215"/>
        <dbReference type="ChEBI" id="CHEBI:456216"/>
        <dbReference type="EC" id="4.2.1.136"/>
    </reaction>
</comment>
<dbReference type="GO" id="GO:0005524">
    <property type="term" value="F:ATP binding"/>
    <property type="evidence" value="ECO:0007669"/>
    <property type="project" value="UniProtKB-UniRule"/>
</dbReference>
<comment type="function">
    <text evidence="18">Catalyzes the epimerization of the S- and R-forms of NAD(P)HX, a damaged form of NAD(P)H that is a result of enzymatic or heat-dependent hydration. This is a prerequisite for the S-specific NAD(P)H-hydrate dehydratase to allow the repair of both epimers of NAD(P)HX.</text>
</comment>
<comment type="function">
    <text evidence="14 19">Bifunctional enzyme that catalyzes the epimerization of the S- and R-forms of NAD(P)HX and the dehydration of the S-form of NAD(P)HX at the expense of ADP, which is converted to AMP. This allows the repair of both epimers of NAD(P)HX, a damaged form of NAD(P)H that is a result of enzymatic or heat-dependent hydration.</text>
</comment>
<protein>
    <recommendedName>
        <fullName evidence="19">Bifunctional NAD(P)H-hydrate repair enzyme</fullName>
    </recommendedName>
    <alternativeName>
        <fullName evidence="19">Nicotinamide nucleotide repair protein</fullName>
    </alternativeName>
    <domain>
        <recommendedName>
            <fullName evidence="19">ADP-dependent (S)-NAD(P)H-hydrate dehydratase</fullName>
            <ecNumber evidence="19">4.2.1.136</ecNumber>
        </recommendedName>
        <alternativeName>
            <fullName evidence="19">ADP-dependent NAD(P)HX dehydratase</fullName>
        </alternativeName>
    </domain>
    <domain>
        <recommendedName>
            <fullName evidence="19">NAD(P)H-hydrate epimerase</fullName>
            <ecNumber evidence="19">5.1.99.6</ecNumber>
        </recommendedName>
    </domain>
</protein>
<evidence type="ECO:0000313" key="22">
    <source>
        <dbReference type="EMBL" id="MBO1267228.1"/>
    </source>
</evidence>
<dbReference type="EC" id="4.2.1.136" evidence="19"/>
<evidence type="ECO:0000256" key="10">
    <source>
        <dbReference type="ARBA" id="ARBA00023027"/>
    </source>
</evidence>
<comment type="similarity">
    <text evidence="3 19">In the N-terminal section; belongs to the NnrE/AIBP family.</text>
</comment>
<evidence type="ECO:0000259" key="20">
    <source>
        <dbReference type="PROSITE" id="PS51383"/>
    </source>
</evidence>
<evidence type="ECO:0000256" key="16">
    <source>
        <dbReference type="ARBA" id="ARBA00049209"/>
    </source>
</evidence>
<keyword evidence="9 18" id="KW-0630">Potassium</keyword>
<dbReference type="InterPro" id="IPR004443">
    <property type="entry name" value="YjeF_N_dom"/>
</dbReference>
<feature type="binding site" evidence="18">
    <location>
        <position position="138"/>
    </location>
    <ligand>
        <name>K(+)</name>
        <dbReference type="ChEBI" id="CHEBI:29103"/>
    </ligand>
</feature>
<dbReference type="PANTHER" id="PTHR12592">
    <property type="entry name" value="ATP-DEPENDENT (S)-NAD(P)H-HYDRATE DEHYDRATASE FAMILY MEMBER"/>
    <property type="match status" value="1"/>
</dbReference>
<feature type="binding site" evidence="17">
    <location>
        <position position="271"/>
    </location>
    <ligand>
        <name>(6S)-NADPHX</name>
        <dbReference type="ChEBI" id="CHEBI:64076"/>
    </ligand>
</feature>
<comment type="similarity">
    <text evidence="17">Belongs to the NnrD/CARKD family.</text>
</comment>
<feature type="binding site" evidence="18">
    <location>
        <begin position="64"/>
        <end position="68"/>
    </location>
    <ligand>
        <name>(6S)-NADPHX</name>
        <dbReference type="ChEBI" id="CHEBI:64076"/>
    </ligand>
</feature>
<dbReference type="Proteomes" id="UP000664164">
    <property type="component" value="Unassembled WGS sequence"/>
</dbReference>
<dbReference type="PROSITE" id="PS01050">
    <property type="entry name" value="YJEF_C_2"/>
    <property type="match status" value="1"/>
</dbReference>
<evidence type="ECO:0000256" key="4">
    <source>
        <dbReference type="ARBA" id="ARBA00009524"/>
    </source>
</evidence>
<evidence type="ECO:0000259" key="21">
    <source>
        <dbReference type="PROSITE" id="PS51385"/>
    </source>
</evidence>
<keyword evidence="10 17" id="KW-0520">NAD</keyword>
<dbReference type="InterPro" id="IPR017953">
    <property type="entry name" value="Carbohydrate_kinase_pred_CS"/>
</dbReference>
<dbReference type="PROSITE" id="PS51383">
    <property type="entry name" value="YJEF_C_3"/>
    <property type="match status" value="1"/>
</dbReference>
<dbReference type="GO" id="GO:0052855">
    <property type="term" value="F:ADP-dependent NAD(P)H-hydrate dehydratase activity"/>
    <property type="evidence" value="ECO:0007669"/>
    <property type="project" value="UniProtKB-UniRule"/>
</dbReference>
<keyword evidence="8 17" id="KW-0521">NADP</keyword>
<dbReference type="NCBIfam" id="TIGR00197">
    <property type="entry name" value="yjeF_nterm"/>
    <property type="match status" value="1"/>
</dbReference>
<comment type="catalytic activity">
    <reaction evidence="2 18 19">
        <text>(6R)-NADPHX = (6S)-NADPHX</text>
        <dbReference type="Rhea" id="RHEA:32227"/>
        <dbReference type="ChEBI" id="CHEBI:64076"/>
        <dbReference type="ChEBI" id="CHEBI:64077"/>
        <dbReference type="EC" id="5.1.99.6"/>
    </reaction>
</comment>
<evidence type="ECO:0000256" key="3">
    <source>
        <dbReference type="ARBA" id="ARBA00006001"/>
    </source>
</evidence>
<keyword evidence="13" id="KW-0511">Multifunctional enzyme</keyword>
<evidence type="ECO:0000256" key="11">
    <source>
        <dbReference type="ARBA" id="ARBA00023235"/>
    </source>
</evidence>
<evidence type="ECO:0000256" key="2">
    <source>
        <dbReference type="ARBA" id="ARBA00000909"/>
    </source>
</evidence>
<evidence type="ECO:0000256" key="19">
    <source>
        <dbReference type="PIRNR" id="PIRNR017184"/>
    </source>
</evidence>
<dbReference type="PANTHER" id="PTHR12592:SF0">
    <property type="entry name" value="ATP-DEPENDENT (S)-NAD(P)H-HYDRATE DEHYDRATASE"/>
    <property type="match status" value="1"/>
</dbReference>